<dbReference type="CDD" id="cd11387">
    <property type="entry name" value="bHLHzip_USF_MITF"/>
    <property type="match status" value="1"/>
</dbReference>
<feature type="non-terminal residue" evidence="8">
    <location>
        <position position="373"/>
    </location>
</feature>
<reference evidence="8 9" key="1">
    <citation type="journal article" date="2017" name="Mycologia">
        <title>Bifiguratus adelaidae, gen. et sp. nov., a new member of Mucoromycotina in endophytic and soil-dwelling habitats.</title>
        <authorList>
            <person name="Torres-Cruz T.J."/>
            <person name="Billingsley Tobias T.L."/>
            <person name="Almatruk M."/>
            <person name="Hesse C."/>
            <person name="Kuske C.R."/>
            <person name="Desiro A."/>
            <person name="Benucci G.M."/>
            <person name="Bonito G."/>
            <person name="Stajich J.E."/>
            <person name="Dunlap C."/>
            <person name="Arnold A.E."/>
            <person name="Porras-Alfaro A."/>
        </authorList>
    </citation>
    <scope>NUCLEOTIDE SEQUENCE [LARGE SCALE GENOMIC DNA]</scope>
    <source>
        <strain evidence="8 9">AZ0501</strain>
    </source>
</reference>
<dbReference type="GO" id="GO:0000981">
    <property type="term" value="F:DNA-binding transcription factor activity, RNA polymerase II-specific"/>
    <property type="evidence" value="ECO:0007669"/>
    <property type="project" value="TreeGrafter"/>
</dbReference>
<evidence type="ECO:0000313" key="8">
    <source>
        <dbReference type="EMBL" id="OZJ04419.1"/>
    </source>
</evidence>
<proteinExistence type="predicted"/>
<dbReference type="SMART" id="SM00353">
    <property type="entry name" value="HLH"/>
    <property type="match status" value="1"/>
</dbReference>
<dbReference type="GO" id="GO:0046983">
    <property type="term" value="F:protein dimerization activity"/>
    <property type="evidence" value="ECO:0007669"/>
    <property type="project" value="InterPro"/>
</dbReference>
<dbReference type="AlphaFoldDB" id="A0A261Y1C5"/>
<sequence length="373" mass="41401">MNNNNGSGLSHPTAYHVQRSQRKYEGDLLDQTPQTPQNSFVNMDNPLMQMNHFSQGALFQQLQQGMKRDSQHSPQFDVGSDMELGAGGADQILSPTSNSPLDFDDTTDMPLAGRALKSPFNPHMADPFGESPSNTSILSMGDHHDFTYDADLLQGSPAQPSMPIDVKMRRFPFVSQAHAATSFGAAGSSLDDHHFASSAPATTSNFLHGGAEYSVSPSISTRVFHAGEVIPESYEDDFGTQANLQAVMEKQRRRRESHNAVERRRRDNINDKIQELGQLLPSTLLDSSVGTASKHNKGMILRKSVNHIKTLQSEVRGYQNRIQELERQLAQYRTGQGDGLLSQSLKREQAGILLAHLKRRYTYGHTFINIKTH</sequence>
<dbReference type="GO" id="GO:0000978">
    <property type="term" value="F:RNA polymerase II cis-regulatory region sequence-specific DNA binding"/>
    <property type="evidence" value="ECO:0007669"/>
    <property type="project" value="TreeGrafter"/>
</dbReference>
<comment type="subcellular location">
    <subcellularLocation>
        <location evidence="1">Nucleus</location>
    </subcellularLocation>
</comment>
<dbReference type="SUPFAM" id="SSF47459">
    <property type="entry name" value="HLH, helix-loop-helix DNA-binding domain"/>
    <property type="match status" value="1"/>
</dbReference>
<dbReference type="GO" id="GO:0005634">
    <property type="term" value="C:nucleus"/>
    <property type="evidence" value="ECO:0007669"/>
    <property type="project" value="UniProtKB-SubCell"/>
</dbReference>
<evidence type="ECO:0000256" key="1">
    <source>
        <dbReference type="ARBA" id="ARBA00004123"/>
    </source>
</evidence>
<comment type="caution">
    <text evidence="8">The sequence shown here is derived from an EMBL/GenBank/DDBJ whole genome shotgun (WGS) entry which is preliminary data.</text>
</comment>
<feature type="coiled-coil region" evidence="6">
    <location>
        <begin position="308"/>
        <end position="335"/>
    </location>
</feature>
<protein>
    <recommendedName>
        <fullName evidence="7">BHLH domain-containing protein</fullName>
    </recommendedName>
</protein>
<keyword evidence="5" id="KW-0539">Nucleus</keyword>
<evidence type="ECO:0000256" key="2">
    <source>
        <dbReference type="ARBA" id="ARBA00023015"/>
    </source>
</evidence>
<evidence type="ECO:0000256" key="6">
    <source>
        <dbReference type="SAM" id="Coils"/>
    </source>
</evidence>
<gene>
    <name evidence="8" type="ORF">BZG36_02898</name>
</gene>
<evidence type="ECO:0000259" key="7">
    <source>
        <dbReference type="PROSITE" id="PS50888"/>
    </source>
</evidence>
<feature type="domain" description="BHLH" evidence="7">
    <location>
        <begin position="253"/>
        <end position="311"/>
    </location>
</feature>
<evidence type="ECO:0000256" key="4">
    <source>
        <dbReference type="ARBA" id="ARBA00023163"/>
    </source>
</evidence>
<keyword evidence="4" id="KW-0804">Transcription</keyword>
<dbReference type="Proteomes" id="UP000242875">
    <property type="component" value="Unassembled WGS sequence"/>
</dbReference>
<dbReference type="PROSITE" id="PS50888">
    <property type="entry name" value="BHLH"/>
    <property type="match status" value="1"/>
</dbReference>
<dbReference type="PANTHER" id="PTHR45776">
    <property type="entry name" value="MIP04163P"/>
    <property type="match status" value="1"/>
</dbReference>
<dbReference type="InterPro" id="IPR036638">
    <property type="entry name" value="HLH_DNA-bd_sf"/>
</dbReference>
<keyword evidence="6" id="KW-0175">Coiled coil</keyword>
<keyword evidence="2" id="KW-0805">Transcription regulation</keyword>
<evidence type="ECO:0000313" key="9">
    <source>
        <dbReference type="Proteomes" id="UP000242875"/>
    </source>
</evidence>
<dbReference type="Gene3D" id="4.10.280.10">
    <property type="entry name" value="Helix-loop-helix DNA-binding domain"/>
    <property type="match status" value="1"/>
</dbReference>
<dbReference type="Pfam" id="PF00010">
    <property type="entry name" value="HLH"/>
    <property type="match status" value="1"/>
</dbReference>
<dbReference type="PANTHER" id="PTHR45776:SF2">
    <property type="entry name" value="MIP04163P"/>
    <property type="match status" value="1"/>
</dbReference>
<evidence type="ECO:0000256" key="5">
    <source>
        <dbReference type="ARBA" id="ARBA00023242"/>
    </source>
</evidence>
<keyword evidence="3" id="KW-0238">DNA-binding</keyword>
<dbReference type="OrthoDB" id="690068at2759"/>
<dbReference type="EMBL" id="MVBO01000041">
    <property type="protein sequence ID" value="OZJ04419.1"/>
    <property type="molecule type" value="Genomic_DNA"/>
</dbReference>
<accession>A0A261Y1C5</accession>
<name>A0A261Y1C5_9FUNG</name>
<keyword evidence="9" id="KW-1185">Reference proteome</keyword>
<organism evidence="8 9">
    <name type="scientific">Bifiguratus adelaidae</name>
    <dbReference type="NCBI Taxonomy" id="1938954"/>
    <lineage>
        <taxon>Eukaryota</taxon>
        <taxon>Fungi</taxon>
        <taxon>Fungi incertae sedis</taxon>
        <taxon>Mucoromycota</taxon>
        <taxon>Mucoromycotina</taxon>
        <taxon>Endogonomycetes</taxon>
        <taxon>Endogonales</taxon>
        <taxon>Endogonales incertae sedis</taxon>
        <taxon>Bifiguratus</taxon>
    </lineage>
</organism>
<evidence type="ECO:0000256" key="3">
    <source>
        <dbReference type="ARBA" id="ARBA00023125"/>
    </source>
</evidence>
<dbReference type="InterPro" id="IPR011598">
    <property type="entry name" value="bHLH_dom"/>
</dbReference>